<sequence>MGQETITVLEMVFTLSELCTRLRGPELEAANSNAAVLTQVAADVRKPTTTTTTTTFHPSPARRAATAAARRQLLAPQDGGGKSQIRCEWKVVFIVPVGTTACVVWLSVLTTLKGYIDFVI</sequence>
<evidence type="ECO:0000256" key="1">
    <source>
        <dbReference type="SAM" id="Phobius"/>
    </source>
</evidence>
<keyword evidence="1" id="KW-0812">Transmembrane</keyword>
<gene>
    <name evidence="2" type="ORF">B296_00036157</name>
</gene>
<evidence type="ECO:0000313" key="2">
    <source>
        <dbReference type="EMBL" id="RRT70811.1"/>
    </source>
</evidence>
<keyword evidence="1" id="KW-0472">Membrane</keyword>
<reference evidence="2 3" key="1">
    <citation type="journal article" date="2014" name="Agronomy (Basel)">
        <title>A Draft Genome Sequence for Ensete ventricosum, the Drought-Tolerant Tree Against Hunger.</title>
        <authorList>
            <person name="Harrison J."/>
            <person name="Moore K.A."/>
            <person name="Paszkiewicz K."/>
            <person name="Jones T."/>
            <person name="Grant M."/>
            <person name="Ambacheew D."/>
            <person name="Muzemil S."/>
            <person name="Studholme D.J."/>
        </authorList>
    </citation>
    <scope>NUCLEOTIDE SEQUENCE [LARGE SCALE GENOMIC DNA]</scope>
</reference>
<dbReference type="Proteomes" id="UP000287651">
    <property type="component" value="Unassembled WGS sequence"/>
</dbReference>
<evidence type="ECO:0000313" key="3">
    <source>
        <dbReference type="Proteomes" id="UP000287651"/>
    </source>
</evidence>
<dbReference type="AlphaFoldDB" id="A0A427A3N3"/>
<organism evidence="2 3">
    <name type="scientific">Ensete ventricosum</name>
    <name type="common">Abyssinian banana</name>
    <name type="synonym">Musa ensete</name>
    <dbReference type="NCBI Taxonomy" id="4639"/>
    <lineage>
        <taxon>Eukaryota</taxon>
        <taxon>Viridiplantae</taxon>
        <taxon>Streptophyta</taxon>
        <taxon>Embryophyta</taxon>
        <taxon>Tracheophyta</taxon>
        <taxon>Spermatophyta</taxon>
        <taxon>Magnoliopsida</taxon>
        <taxon>Liliopsida</taxon>
        <taxon>Zingiberales</taxon>
        <taxon>Musaceae</taxon>
        <taxon>Ensete</taxon>
    </lineage>
</organism>
<name>A0A427A3N3_ENSVE</name>
<keyword evidence="1" id="KW-1133">Transmembrane helix</keyword>
<dbReference type="EMBL" id="AMZH03003897">
    <property type="protein sequence ID" value="RRT70811.1"/>
    <property type="molecule type" value="Genomic_DNA"/>
</dbReference>
<accession>A0A427A3N3</accession>
<proteinExistence type="predicted"/>
<protein>
    <submittedName>
        <fullName evidence="2">Uncharacterized protein</fullName>
    </submittedName>
</protein>
<feature type="transmembrane region" description="Helical" evidence="1">
    <location>
        <begin position="91"/>
        <end position="116"/>
    </location>
</feature>
<comment type="caution">
    <text evidence="2">The sequence shown here is derived from an EMBL/GenBank/DDBJ whole genome shotgun (WGS) entry which is preliminary data.</text>
</comment>